<organism evidence="2 3">
    <name type="scientific">Phyllobacterium salinisoli</name>
    <dbReference type="NCBI Taxonomy" id="1899321"/>
    <lineage>
        <taxon>Bacteria</taxon>
        <taxon>Pseudomonadati</taxon>
        <taxon>Pseudomonadota</taxon>
        <taxon>Alphaproteobacteria</taxon>
        <taxon>Hyphomicrobiales</taxon>
        <taxon>Phyllobacteriaceae</taxon>
        <taxon>Phyllobacterium</taxon>
    </lineage>
</organism>
<keyword evidence="1" id="KW-0732">Signal</keyword>
<dbReference type="EMBL" id="QOZG01000001">
    <property type="protein sequence ID" value="RCS25507.1"/>
    <property type="molecule type" value="Genomic_DNA"/>
</dbReference>
<accession>A0A368K821</accession>
<evidence type="ECO:0000256" key="1">
    <source>
        <dbReference type="SAM" id="SignalP"/>
    </source>
</evidence>
<dbReference type="RefSeq" id="WP_114438599.1">
    <property type="nucleotide sequence ID" value="NZ_QOZG01000001.1"/>
</dbReference>
<feature type="signal peptide" evidence="1">
    <location>
        <begin position="1"/>
        <end position="29"/>
    </location>
</feature>
<sequence length="116" mass="12372">MSRISLKRLVLPAVIGLAAAFSAGAPASAAAIAPAVSVMSGVQGNVVQVDHRWGHRPGYRPGPACTANQAARKAMRMGFRNPRVVVRRNVVRVNGWRRGFRSSVVFARAPGCPTIR</sequence>
<comment type="caution">
    <text evidence="2">The sequence shown here is derived from an EMBL/GenBank/DDBJ whole genome shotgun (WGS) entry which is preliminary data.</text>
</comment>
<dbReference type="Proteomes" id="UP000253420">
    <property type="component" value="Unassembled WGS sequence"/>
</dbReference>
<name>A0A368K821_9HYPH</name>
<proteinExistence type="predicted"/>
<evidence type="ECO:0000313" key="2">
    <source>
        <dbReference type="EMBL" id="RCS25507.1"/>
    </source>
</evidence>
<keyword evidence="3" id="KW-1185">Reference proteome</keyword>
<feature type="chain" id="PRO_5016803219" evidence="1">
    <location>
        <begin position="30"/>
        <end position="116"/>
    </location>
</feature>
<evidence type="ECO:0000313" key="3">
    <source>
        <dbReference type="Proteomes" id="UP000253420"/>
    </source>
</evidence>
<reference evidence="2 3" key="1">
    <citation type="submission" date="2018-07" db="EMBL/GenBank/DDBJ databases">
        <title>The draft genome of Phyllobacterium salinisoli.</title>
        <authorList>
            <person name="Liu L."/>
            <person name="Li L."/>
            <person name="Zhang X."/>
            <person name="Liang L."/>
        </authorList>
    </citation>
    <scope>NUCLEOTIDE SEQUENCE [LARGE SCALE GENOMIC DNA]</scope>
    <source>
        <strain evidence="2 3">LLAN61</strain>
    </source>
</reference>
<gene>
    <name evidence="2" type="ORF">DUT91_01530</name>
</gene>
<dbReference type="AlphaFoldDB" id="A0A368K821"/>
<dbReference type="OrthoDB" id="8453806at2"/>
<protein>
    <submittedName>
        <fullName evidence="2">Antifreeze protein</fullName>
    </submittedName>
</protein>